<accession>W6S4Z8</accession>
<dbReference type="InterPro" id="IPR003719">
    <property type="entry name" value="Phenazine_PhzF-like"/>
</dbReference>
<dbReference type="SUPFAM" id="SSF54506">
    <property type="entry name" value="Diaminopimelate epimerase-like"/>
    <property type="match status" value="1"/>
</dbReference>
<keyword evidence="5" id="KW-1185">Reference proteome</keyword>
<evidence type="ECO:0000313" key="4">
    <source>
        <dbReference type="EMBL" id="CDM69387.1"/>
    </source>
</evidence>
<dbReference type="OrthoDB" id="9788221at2"/>
<evidence type="ECO:0000313" key="5">
    <source>
        <dbReference type="Proteomes" id="UP000019426"/>
    </source>
</evidence>
<dbReference type="STRING" id="1216932.CM240_2244"/>
<keyword evidence="2" id="KW-0413">Isomerase</keyword>
<name>W6S4Z8_9CLOT</name>
<dbReference type="GO" id="GO:0005737">
    <property type="term" value="C:cytoplasm"/>
    <property type="evidence" value="ECO:0007669"/>
    <property type="project" value="TreeGrafter"/>
</dbReference>
<gene>
    <name evidence="4" type="ORF">CM240_2244</name>
</gene>
<dbReference type="RefSeq" id="WP_044039151.1">
    <property type="nucleotide sequence ID" value="NZ_HG917868.1"/>
</dbReference>
<reference evidence="4 5" key="1">
    <citation type="submission" date="2013-11" db="EMBL/GenBank/DDBJ databases">
        <title>Complete genome sequence of Clostridum sp. M2/40.</title>
        <authorList>
            <person name="Wibberg D."/>
            <person name="Puehler A."/>
            <person name="Schlueter A."/>
        </authorList>
    </citation>
    <scope>NUCLEOTIDE SEQUENCE [LARGE SCALE GENOMIC DNA]</scope>
    <source>
        <strain evidence="5">M2/40</strain>
    </source>
</reference>
<evidence type="ECO:0000256" key="1">
    <source>
        <dbReference type="ARBA" id="ARBA00008270"/>
    </source>
</evidence>
<dbReference type="PANTHER" id="PTHR13774">
    <property type="entry name" value="PHENAZINE BIOSYNTHESIS PROTEIN"/>
    <property type="match status" value="1"/>
</dbReference>
<dbReference type="EMBL" id="HG917868">
    <property type="protein sequence ID" value="CDM69387.1"/>
    <property type="molecule type" value="Genomic_DNA"/>
</dbReference>
<evidence type="ECO:0000256" key="3">
    <source>
        <dbReference type="PIRSR" id="PIRSR016184-1"/>
    </source>
</evidence>
<dbReference type="NCBIfam" id="TIGR00654">
    <property type="entry name" value="PhzF_family"/>
    <property type="match status" value="1"/>
</dbReference>
<dbReference type="PANTHER" id="PTHR13774:SF17">
    <property type="entry name" value="PHENAZINE BIOSYNTHESIS-LIKE DOMAIN-CONTAINING PROTEIN"/>
    <property type="match status" value="1"/>
</dbReference>
<dbReference type="PATRIC" id="fig|1216932.3.peg.2227"/>
<organism evidence="4 5">
    <name type="scientific">Clostridium bornimense</name>
    <dbReference type="NCBI Taxonomy" id="1216932"/>
    <lineage>
        <taxon>Bacteria</taxon>
        <taxon>Bacillati</taxon>
        <taxon>Bacillota</taxon>
        <taxon>Clostridia</taxon>
        <taxon>Eubacteriales</taxon>
        <taxon>Clostridiaceae</taxon>
        <taxon>Clostridium</taxon>
    </lineage>
</organism>
<proteinExistence type="inferred from homology"/>
<dbReference type="Proteomes" id="UP000019426">
    <property type="component" value="Chromosome M2/40_rep1"/>
</dbReference>
<dbReference type="PIRSF" id="PIRSF016184">
    <property type="entry name" value="PhzC_PhzF"/>
    <property type="match status" value="1"/>
</dbReference>
<feature type="active site" evidence="3">
    <location>
        <position position="44"/>
    </location>
</feature>
<comment type="similarity">
    <text evidence="1">Belongs to the PhzF family.</text>
</comment>
<protein>
    <submittedName>
        <fullName evidence="4">Putative phenazine biosynthesis PhzC/PhzF protein</fullName>
    </submittedName>
</protein>
<dbReference type="HOGENOM" id="CLU_048756_2_2_9"/>
<sequence>MKYYMVDTFTDEAFGGNPAGVCILDRKISPEIMQRIAKEHNLPETAFVLKEENKYSLRWFTPKFEIDLCGHATLASAFILMNYFYKDMEKVTFSTQSGIIKVVRDDNKYEMLLPIRKPIKIEITEDIKKLLGVTPYELYSSRDLIVVLSNEEEVTGYKPNYDNLMKLSKWLGIVITAKGKKSDFVSRYFCLELKDEDPVTGSSHCSLVPYWAERLGCTELYAQQLSERKGELYCKLECNCVKVAGCARIYMTGDINI</sequence>
<dbReference type="AlphaFoldDB" id="W6S4Z8"/>
<dbReference type="KEGG" id="clt:CM240_2244"/>
<dbReference type="GO" id="GO:0016853">
    <property type="term" value="F:isomerase activity"/>
    <property type="evidence" value="ECO:0007669"/>
    <property type="project" value="UniProtKB-KW"/>
</dbReference>
<evidence type="ECO:0000256" key="2">
    <source>
        <dbReference type="ARBA" id="ARBA00023235"/>
    </source>
</evidence>
<dbReference type="Pfam" id="PF02567">
    <property type="entry name" value="PhzC-PhzF"/>
    <property type="match status" value="1"/>
</dbReference>
<dbReference type="Gene3D" id="3.10.310.10">
    <property type="entry name" value="Diaminopimelate Epimerase, Chain A, domain 1"/>
    <property type="match status" value="2"/>
</dbReference>
<dbReference type="eggNOG" id="COG0384">
    <property type="taxonomic scope" value="Bacteria"/>
</dbReference>